<protein>
    <recommendedName>
        <fullName evidence="5">Large ribosomal subunit protein uL6</fullName>
    </recommendedName>
</protein>
<dbReference type="Pfam" id="PF00347">
    <property type="entry name" value="Ribosomal_L6"/>
    <property type="match status" value="2"/>
</dbReference>
<feature type="domain" description="Large ribosomal subunit protein uL6 alpha-beta" evidence="8">
    <location>
        <begin position="91"/>
        <end position="168"/>
    </location>
</feature>
<evidence type="ECO:0000313" key="10">
    <source>
        <dbReference type="Proteomes" id="UP000032049"/>
    </source>
</evidence>
<dbReference type="Gene3D" id="3.90.930.12">
    <property type="entry name" value="Ribosomal protein L6, alpha-beta domain"/>
    <property type="match status" value="2"/>
</dbReference>
<dbReference type="OrthoDB" id="9805007at2"/>
<dbReference type="NCBIfam" id="TIGR03654">
    <property type="entry name" value="L6_bact"/>
    <property type="match status" value="1"/>
</dbReference>
<comment type="function">
    <text evidence="5 7">This protein binds to the 23S rRNA, and is important in its secondary structure. It is located near the subunit interface in the base of the L7/L12 stalk, and near the tRNA binding site of the peptidyltransferase center.</text>
</comment>
<comment type="subunit">
    <text evidence="5">Part of the 50S ribosomal subunit.</text>
</comment>
<dbReference type="FunFam" id="3.90.930.12:FF:000002">
    <property type="entry name" value="50S ribosomal protein L6"/>
    <property type="match status" value="1"/>
</dbReference>
<evidence type="ECO:0000256" key="1">
    <source>
        <dbReference type="ARBA" id="ARBA00022730"/>
    </source>
</evidence>
<evidence type="ECO:0000256" key="5">
    <source>
        <dbReference type="HAMAP-Rule" id="MF_01365"/>
    </source>
</evidence>
<evidence type="ECO:0000256" key="7">
    <source>
        <dbReference type="RuleBase" id="RU003870"/>
    </source>
</evidence>
<feature type="domain" description="Large ribosomal subunit protein uL6 alpha-beta" evidence="8">
    <location>
        <begin position="11"/>
        <end position="83"/>
    </location>
</feature>
<dbReference type="InterPro" id="IPR036789">
    <property type="entry name" value="Ribosomal_uL6-like_a/b-dom_sf"/>
</dbReference>
<comment type="similarity">
    <text evidence="5 6">Belongs to the universal ribosomal protein uL6 family.</text>
</comment>
<name>A0A0D0GQI8_9SPHI</name>
<keyword evidence="1 5" id="KW-0699">rRNA-binding</keyword>
<sequence length="185" mass="20139">MSRIGKAPINVPAGVTITVDKNNLVTVKGPKGELQQAVDADITVSQEDGVLTVARPTEQKRHKALHGLYRSLLNNMVIGVTEGYKIQQELVGVGYRATNTGNTLDLVLGFSHHYVFQLPEEIKVTTTSEKGQTPKIILESIDKQLIGQVAAKIRSLRAPEPYKGKGIKFVGEVLRRKAGKSASKK</sequence>
<evidence type="ECO:0000256" key="4">
    <source>
        <dbReference type="ARBA" id="ARBA00023274"/>
    </source>
</evidence>
<dbReference type="HAMAP" id="MF_01365_B">
    <property type="entry name" value="Ribosomal_uL6_B"/>
    <property type="match status" value="1"/>
</dbReference>
<dbReference type="GO" id="GO:0019843">
    <property type="term" value="F:rRNA binding"/>
    <property type="evidence" value="ECO:0007669"/>
    <property type="project" value="UniProtKB-UniRule"/>
</dbReference>
<proteinExistence type="inferred from homology"/>
<dbReference type="PRINTS" id="PR00059">
    <property type="entry name" value="RIBOSOMALL6"/>
</dbReference>
<dbReference type="STRING" id="1503925.TH53_03815"/>
<dbReference type="EMBL" id="JXRA01000014">
    <property type="protein sequence ID" value="KIO78420.1"/>
    <property type="molecule type" value="Genomic_DNA"/>
</dbReference>
<dbReference type="Proteomes" id="UP000032049">
    <property type="component" value="Unassembled WGS sequence"/>
</dbReference>
<dbReference type="InterPro" id="IPR000702">
    <property type="entry name" value="Ribosomal_uL6-like"/>
</dbReference>
<evidence type="ECO:0000256" key="2">
    <source>
        <dbReference type="ARBA" id="ARBA00022884"/>
    </source>
</evidence>
<dbReference type="InterPro" id="IPR020040">
    <property type="entry name" value="Ribosomal_uL6_a/b-dom"/>
</dbReference>
<dbReference type="SUPFAM" id="SSF56053">
    <property type="entry name" value="Ribosomal protein L6"/>
    <property type="match status" value="2"/>
</dbReference>
<keyword evidence="3 5" id="KW-0689">Ribosomal protein</keyword>
<dbReference type="GO" id="GO:0022625">
    <property type="term" value="C:cytosolic large ribosomal subunit"/>
    <property type="evidence" value="ECO:0007669"/>
    <property type="project" value="UniProtKB-UniRule"/>
</dbReference>
<dbReference type="GO" id="GO:0003735">
    <property type="term" value="F:structural constituent of ribosome"/>
    <property type="evidence" value="ECO:0007669"/>
    <property type="project" value="UniProtKB-UniRule"/>
</dbReference>
<dbReference type="InterPro" id="IPR019906">
    <property type="entry name" value="Ribosomal_uL6_bac-type"/>
</dbReference>
<comment type="caution">
    <text evidence="9">The sequence shown here is derived from an EMBL/GenBank/DDBJ whole genome shotgun (WGS) entry which is preliminary data.</text>
</comment>
<keyword evidence="10" id="KW-1185">Reference proteome</keyword>
<keyword evidence="4 5" id="KW-0687">Ribonucleoprotein</keyword>
<keyword evidence="2 5" id="KW-0694">RNA-binding</keyword>
<dbReference type="PROSITE" id="PS00525">
    <property type="entry name" value="RIBOSOMAL_L6_1"/>
    <property type="match status" value="1"/>
</dbReference>
<dbReference type="PANTHER" id="PTHR11655">
    <property type="entry name" value="60S/50S RIBOSOMAL PROTEIN L6/L9"/>
    <property type="match status" value="1"/>
</dbReference>
<evidence type="ECO:0000259" key="8">
    <source>
        <dbReference type="Pfam" id="PF00347"/>
    </source>
</evidence>
<evidence type="ECO:0000256" key="3">
    <source>
        <dbReference type="ARBA" id="ARBA00022980"/>
    </source>
</evidence>
<evidence type="ECO:0000313" key="9">
    <source>
        <dbReference type="EMBL" id="KIO78420.1"/>
    </source>
</evidence>
<organism evidence="9 10">
    <name type="scientific">Pedobacter lusitanus</name>
    <dbReference type="NCBI Taxonomy" id="1503925"/>
    <lineage>
        <taxon>Bacteria</taxon>
        <taxon>Pseudomonadati</taxon>
        <taxon>Bacteroidota</taxon>
        <taxon>Sphingobacteriia</taxon>
        <taxon>Sphingobacteriales</taxon>
        <taxon>Sphingobacteriaceae</taxon>
        <taxon>Pedobacter</taxon>
    </lineage>
</organism>
<gene>
    <name evidence="5" type="primary">rplF</name>
    <name evidence="9" type="ORF">TH53_03815</name>
</gene>
<dbReference type="GO" id="GO:0002181">
    <property type="term" value="P:cytoplasmic translation"/>
    <property type="evidence" value="ECO:0007669"/>
    <property type="project" value="TreeGrafter"/>
</dbReference>
<dbReference type="PANTHER" id="PTHR11655:SF14">
    <property type="entry name" value="LARGE RIBOSOMAL SUBUNIT PROTEIN UL6M"/>
    <property type="match status" value="1"/>
</dbReference>
<evidence type="ECO:0000256" key="6">
    <source>
        <dbReference type="RuleBase" id="RU003869"/>
    </source>
</evidence>
<dbReference type="PIRSF" id="PIRSF002162">
    <property type="entry name" value="Ribosomal_L6"/>
    <property type="match status" value="1"/>
</dbReference>
<dbReference type="AlphaFoldDB" id="A0A0D0GQI8"/>
<dbReference type="RefSeq" id="WP_041878532.1">
    <property type="nucleotide sequence ID" value="NZ_CP157278.1"/>
</dbReference>
<accession>A0A0D0GQI8</accession>
<dbReference type="InterPro" id="IPR002358">
    <property type="entry name" value="Ribosomal_uL6_CS"/>
</dbReference>
<reference evidence="9 10" key="1">
    <citation type="submission" date="2015-01" db="EMBL/GenBank/DDBJ databases">
        <title>Draft genome sequence of Pedobacter sp. NL19 isolated from sludge of an effluent treatment pond in an abandoned uranium mine.</title>
        <authorList>
            <person name="Santos T."/>
            <person name="Caetano T."/>
            <person name="Covas C."/>
            <person name="Cruz A."/>
            <person name="Mendo S."/>
        </authorList>
    </citation>
    <scope>NUCLEOTIDE SEQUENCE [LARGE SCALE GENOMIC DNA]</scope>
    <source>
        <strain evidence="9 10">NL19</strain>
    </source>
</reference>